<dbReference type="InterPro" id="IPR010104">
    <property type="entry name" value="TonB_rcpt_bac"/>
</dbReference>
<dbReference type="InterPro" id="IPR012910">
    <property type="entry name" value="Plug_dom"/>
</dbReference>
<dbReference type="CDD" id="cd01347">
    <property type="entry name" value="ligand_gated_channel"/>
    <property type="match status" value="1"/>
</dbReference>
<dbReference type="InterPro" id="IPR037066">
    <property type="entry name" value="Plug_dom_sf"/>
</dbReference>
<evidence type="ECO:0000313" key="9">
    <source>
        <dbReference type="Proteomes" id="UP000284322"/>
    </source>
</evidence>
<dbReference type="EMBL" id="RAHJ01000016">
    <property type="protein sequence ID" value="RJX68730.1"/>
    <property type="molecule type" value="Genomic_DNA"/>
</dbReference>
<evidence type="ECO:0000256" key="5">
    <source>
        <dbReference type="ARBA" id="ARBA00023237"/>
    </source>
</evidence>
<dbReference type="NCBIfam" id="TIGR01782">
    <property type="entry name" value="TonB-Xanth-Caul"/>
    <property type="match status" value="1"/>
</dbReference>
<dbReference type="InterPro" id="IPR036942">
    <property type="entry name" value="Beta-barrel_TonB_sf"/>
</dbReference>
<dbReference type="SUPFAM" id="SSF56935">
    <property type="entry name" value="Porins"/>
    <property type="match status" value="1"/>
</dbReference>
<sequence>MAIRYSLRASASLSAFAVALTALSTPAVAQDAAATDTTDAAPDEANAIVVTGYRAALQSATNEKKRNEAIVESVKAEDIGKLPDNSIGESIARLPGIAAQRSNGRANIISIRGFGPDFSTTTLNGREQTTTNDSRAVEFDQFPSEILSGVNVYKTSQADHTAGGLVGSVDLRTIRPLEQKKRIIAVGARGTYIDDQVNPEADNKGYRVFGTFVDTFADDTMGIALSAAYSSEPYSIRDWNAWGYGEYGPNAYGISGVKTWAESEQLDRLGVNGTFQAKLGDQLTFTVDGFYSHFNSKLDQKGFEMPILCCGSTVASYQATPVSNPLLAGASIITDATWTGRPIVENYATDQKNDTYSFGGNLAWDNDNGTRAMLDVSWSRTDRWQDRLETTAGLGRNLPTPGGTFGSTLTNHALEFTSTFDGSNTNLVLTDVEGWSGGDGIQAGYDKIRKSRDDLKAIRAEIEQDIGGGFIDSVKVGVDHTYRSKSLTQDEGILNPPNGADSAAIPADILLKPTVLDRGFGPLISYDPRVLVPSGILDYKALPYGASQAYDISENVWTPFAMANLRADLGTTELTGNIGVQAIHTDVTSSGLTNPTIEDSYWMVLPSLNLNFRAPEDVVVRFAASKQMMRPRLPSMNNIISFGYNPAFTPPIYTGSGGNPRLRPYMATALDLSVEKYFATKGYVAVQLYWKHLDKYIDPSANNTEFDYAGLPDPGGLKPSSTVGLFSGPVNTKGGYIMGAELAGTLPFEVFTPALSGFGLTGGISYTDTKAFDVNGNPSVIPGYSKWVGNLTAFFEKAGFNVRGSMRYRSGFLGDFSLFSGGLDRQAVLSETVYDAQIGYDFQPGSALEGLSVFVQGQNLTDERQATLAQINGVAIDNTWLKYQTYGRRFLAGFTYKF</sequence>
<comment type="subcellular location">
    <subcellularLocation>
        <location evidence="1">Cell outer membrane</location>
    </subcellularLocation>
</comment>
<dbReference type="OrthoDB" id="5476657at2"/>
<keyword evidence="2 6" id="KW-0732">Signal</keyword>
<dbReference type="PANTHER" id="PTHR40980:SF3">
    <property type="entry name" value="TONB-DEPENDENT RECEPTOR-LIKE BETA-BARREL DOMAIN-CONTAINING PROTEIN"/>
    <property type="match status" value="1"/>
</dbReference>
<evidence type="ECO:0000256" key="2">
    <source>
        <dbReference type="ARBA" id="ARBA00022729"/>
    </source>
</evidence>
<reference evidence="8 9" key="1">
    <citation type="submission" date="2018-09" db="EMBL/GenBank/DDBJ databases">
        <title>Altererythrobacter sp.Ery1 and Ery12, the genome sequencing of novel strains in genus Alterythrobacter.</title>
        <authorList>
            <person name="Cheng H."/>
            <person name="Wu Y.-H."/>
            <person name="Fang C."/>
            <person name="Xu X.-W."/>
        </authorList>
    </citation>
    <scope>NUCLEOTIDE SEQUENCE [LARGE SCALE GENOMIC DNA]</scope>
    <source>
        <strain evidence="8 9">Ery12</strain>
    </source>
</reference>
<evidence type="ECO:0000256" key="3">
    <source>
        <dbReference type="ARBA" id="ARBA00023077"/>
    </source>
</evidence>
<organism evidence="8 9">
    <name type="scientific">Tsuneonella suprasediminis</name>
    <dbReference type="NCBI Taxonomy" id="2306996"/>
    <lineage>
        <taxon>Bacteria</taxon>
        <taxon>Pseudomonadati</taxon>
        <taxon>Pseudomonadota</taxon>
        <taxon>Alphaproteobacteria</taxon>
        <taxon>Sphingomonadales</taxon>
        <taxon>Erythrobacteraceae</taxon>
        <taxon>Tsuneonella</taxon>
    </lineage>
</organism>
<gene>
    <name evidence="8" type="ORF">D6858_05565</name>
</gene>
<dbReference type="AlphaFoldDB" id="A0A419R3J1"/>
<dbReference type="PROSITE" id="PS01156">
    <property type="entry name" value="TONB_DEPENDENT_REC_2"/>
    <property type="match status" value="1"/>
</dbReference>
<evidence type="ECO:0000256" key="6">
    <source>
        <dbReference type="SAM" id="SignalP"/>
    </source>
</evidence>
<keyword evidence="9" id="KW-1185">Reference proteome</keyword>
<evidence type="ECO:0000256" key="4">
    <source>
        <dbReference type="ARBA" id="ARBA00023136"/>
    </source>
</evidence>
<comment type="caution">
    <text evidence="8">The sequence shown here is derived from an EMBL/GenBank/DDBJ whole genome shotgun (WGS) entry which is preliminary data.</text>
</comment>
<keyword evidence="5" id="KW-0998">Cell outer membrane</keyword>
<feature type="chain" id="PRO_5019230329" evidence="6">
    <location>
        <begin position="30"/>
        <end position="898"/>
    </location>
</feature>
<evidence type="ECO:0000259" key="7">
    <source>
        <dbReference type="Pfam" id="PF07715"/>
    </source>
</evidence>
<evidence type="ECO:0000256" key="1">
    <source>
        <dbReference type="ARBA" id="ARBA00004442"/>
    </source>
</evidence>
<feature type="signal peptide" evidence="6">
    <location>
        <begin position="1"/>
        <end position="29"/>
    </location>
</feature>
<accession>A0A419R3J1</accession>
<dbReference type="RefSeq" id="WP_120108076.1">
    <property type="nucleotide sequence ID" value="NZ_RAHJ01000016.1"/>
</dbReference>
<name>A0A419R3J1_9SPHN</name>
<dbReference type="Gene3D" id="2.170.130.10">
    <property type="entry name" value="TonB-dependent receptor, plug domain"/>
    <property type="match status" value="1"/>
</dbReference>
<dbReference type="PANTHER" id="PTHR40980">
    <property type="entry name" value="PLUG DOMAIN-CONTAINING PROTEIN"/>
    <property type="match status" value="1"/>
</dbReference>
<dbReference type="GO" id="GO:0009279">
    <property type="term" value="C:cell outer membrane"/>
    <property type="evidence" value="ECO:0007669"/>
    <property type="project" value="UniProtKB-SubCell"/>
</dbReference>
<feature type="domain" description="TonB-dependent receptor plug" evidence="7">
    <location>
        <begin position="66"/>
        <end position="163"/>
    </location>
</feature>
<evidence type="ECO:0000313" key="8">
    <source>
        <dbReference type="EMBL" id="RJX68730.1"/>
    </source>
</evidence>
<dbReference type="Pfam" id="PF07715">
    <property type="entry name" value="Plug"/>
    <property type="match status" value="1"/>
</dbReference>
<dbReference type="InterPro" id="IPR010917">
    <property type="entry name" value="TonB_rcpt_CS"/>
</dbReference>
<protein>
    <submittedName>
        <fullName evidence="8">TonB-dependent receptor</fullName>
    </submittedName>
</protein>
<keyword evidence="4" id="KW-0472">Membrane</keyword>
<keyword evidence="3" id="KW-0798">TonB box</keyword>
<keyword evidence="8" id="KW-0675">Receptor</keyword>
<proteinExistence type="predicted"/>
<dbReference type="Gene3D" id="2.40.170.20">
    <property type="entry name" value="TonB-dependent receptor, beta-barrel domain"/>
    <property type="match status" value="1"/>
</dbReference>
<dbReference type="Proteomes" id="UP000284322">
    <property type="component" value="Unassembled WGS sequence"/>
</dbReference>